<proteinExistence type="predicted"/>
<comment type="caution">
    <text evidence="1">The sequence shown here is derived from an EMBL/GenBank/DDBJ whole genome shotgun (WGS) entry which is preliminary data.</text>
</comment>
<dbReference type="Pfam" id="PF19872">
    <property type="entry name" value="DUF6345"/>
    <property type="match status" value="1"/>
</dbReference>
<organism evidence="1 2">
    <name type="scientific">Mycolicibacterium hodleri</name>
    <dbReference type="NCBI Taxonomy" id="49897"/>
    <lineage>
        <taxon>Bacteria</taxon>
        <taxon>Bacillati</taxon>
        <taxon>Actinomycetota</taxon>
        <taxon>Actinomycetes</taxon>
        <taxon>Mycobacteriales</taxon>
        <taxon>Mycobacteriaceae</taxon>
        <taxon>Mycolicibacterium</taxon>
    </lineage>
</organism>
<dbReference type="RefSeq" id="WP_140698922.1">
    <property type="nucleotide sequence ID" value="NZ_RCZG01000019.1"/>
</dbReference>
<keyword evidence="2" id="KW-1185">Reference proteome</keyword>
<evidence type="ECO:0000313" key="1">
    <source>
        <dbReference type="EMBL" id="TPG28204.1"/>
    </source>
</evidence>
<dbReference type="EMBL" id="RCZG01000019">
    <property type="protein sequence ID" value="TPG28204.1"/>
    <property type="molecule type" value="Genomic_DNA"/>
</dbReference>
<dbReference type="InterPro" id="IPR045926">
    <property type="entry name" value="DUF6345"/>
</dbReference>
<accession>A0A502DT36</accession>
<dbReference type="Proteomes" id="UP000320095">
    <property type="component" value="Unassembled WGS sequence"/>
</dbReference>
<evidence type="ECO:0000313" key="2">
    <source>
        <dbReference type="Proteomes" id="UP000320095"/>
    </source>
</evidence>
<dbReference type="OrthoDB" id="7757946at2"/>
<sequence length="545" mass="59143">MSDVLMDERATADVLKDKNIAGVGTVKPLAEPEVLRAAQEWLGGWYIVDHSACGNADLPATRGDTWGFVNGRAAWQEKNFVYGNGDVWADDFMSSSDHYAASNLPAGFDGVDSVVLGYIASHGVTSGSTFTMSSGGTGHGGCTVKSTQMSFGQNDLRYMFFSTCQSVRNVNPGAVWFRTAKGVRAIFGYHTNIVDSDAYGKYFFENWKKTGAKTTDSFLDASWRVSHDQSPVAAWFGPDMATAETSRDNEEYFQLDAISGRSIAWSWYDARTLDRGLQLSMAPIMTLQFGAPRGPEGAAELVAQLGSRQPVEIDETTLSGDNVCHRTRDGAVLIYNTRSGSIDLTFPAFSSPSIVDFSDDEAVTAATEYVRGREEAFRGLKVDVANTDVAVVASDVRHSMVASADESGNSTDPRVKHVTVVFRQTVDGIATIGTGGVIEVTLNGDREVCRVRSVLREVVSVARQDSAFDVAALQQRAEERALAEVLAQPYVNEGRVLKTEFGFFSADESIVQSTAEPSFRVLVEMQTGPFARIIEKIYPAQELAG</sequence>
<dbReference type="AlphaFoldDB" id="A0A502DT36"/>
<reference evidence="1 2" key="1">
    <citation type="journal article" date="2019" name="Environ. Microbiol.">
        <title>Species interactions and distinct microbial communities in high Arctic permafrost affected cryosols are associated with the CH4 and CO2 gas fluxes.</title>
        <authorList>
            <person name="Altshuler I."/>
            <person name="Hamel J."/>
            <person name="Turney S."/>
            <person name="Magnuson E."/>
            <person name="Levesque R."/>
            <person name="Greer C."/>
            <person name="Whyte L.G."/>
        </authorList>
    </citation>
    <scope>NUCLEOTIDE SEQUENCE [LARGE SCALE GENOMIC DNA]</scope>
    <source>
        <strain evidence="1 2">S5.20</strain>
    </source>
</reference>
<gene>
    <name evidence="1" type="ORF">EAH80_28225</name>
</gene>
<protein>
    <submittedName>
        <fullName evidence="1">Uncharacterized protein</fullName>
    </submittedName>
</protein>
<name>A0A502DT36_9MYCO</name>